<dbReference type="Pfam" id="PF12833">
    <property type="entry name" value="HTH_18"/>
    <property type="match status" value="1"/>
</dbReference>
<evidence type="ECO:0000313" key="4">
    <source>
        <dbReference type="EMBL" id="ASP37539.1"/>
    </source>
</evidence>
<protein>
    <recommendedName>
        <fullName evidence="3">HTH araC/xylS-type domain-containing protein</fullName>
    </recommendedName>
</protein>
<evidence type="ECO:0000256" key="1">
    <source>
        <dbReference type="ARBA" id="ARBA00023015"/>
    </source>
</evidence>
<dbReference type="InterPro" id="IPR029062">
    <property type="entry name" value="Class_I_gatase-like"/>
</dbReference>
<name>A0A222FFL1_9GAMM</name>
<proteinExistence type="predicted"/>
<dbReference type="Gene3D" id="1.10.10.60">
    <property type="entry name" value="Homeodomain-like"/>
    <property type="match status" value="2"/>
</dbReference>
<dbReference type="SUPFAM" id="SSF52317">
    <property type="entry name" value="Class I glutamine amidotransferase-like"/>
    <property type="match status" value="1"/>
</dbReference>
<dbReference type="InterPro" id="IPR018060">
    <property type="entry name" value="HTH_AraC"/>
</dbReference>
<evidence type="ECO:0000256" key="2">
    <source>
        <dbReference type="ARBA" id="ARBA00023163"/>
    </source>
</evidence>
<reference evidence="4 5" key="1">
    <citation type="submission" date="2017-07" db="EMBL/GenBank/DDBJ databases">
        <title>Annotated genome sequence of Bacterioplanes sanyensis isolated from Red Sea.</title>
        <authorList>
            <person name="Rehman Z.U."/>
        </authorList>
    </citation>
    <scope>NUCLEOTIDE SEQUENCE [LARGE SCALE GENOMIC DNA]</scope>
    <source>
        <strain evidence="4 5">NV9</strain>
    </source>
</reference>
<dbReference type="InterPro" id="IPR002818">
    <property type="entry name" value="DJ-1/PfpI"/>
</dbReference>
<dbReference type="PANTHER" id="PTHR43130:SF3">
    <property type="entry name" value="HTH-TYPE TRANSCRIPTIONAL REGULATOR RV1931C"/>
    <property type="match status" value="1"/>
</dbReference>
<keyword evidence="2" id="KW-0804">Transcription</keyword>
<dbReference type="EMBL" id="CP022530">
    <property type="protein sequence ID" value="ASP37539.1"/>
    <property type="molecule type" value="Genomic_DNA"/>
</dbReference>
<dbReference type="KEGG" id="bsan:CHH28_02105"/>
<feature type="domain" description="HTH araC/xylS-type" evidence="3">
    <location>
        <begin position="213"/>
        <end position="310"/>
    </location>
</feature>
<evidence type="ECO:0000259" key="3">
    <source>
        <dbReference type="PROSITE" id="PS01124"/>
    </source>
</evidence>
<keyword evidence="5" id="KW-1185">Reference proteome</keyword>
<dbReference type="AlphaFoldDB" id="A0A222FFL1"/>
<dbReference type="GO" id="GO:0003700">
    <property type="term" value="F:DNA-binding transcription factor activity"/>
    <property type="evidence" value="ECO:0007669"/>
    <property type="project" value="InterPro"/>
</dbReference>
<accession>A0A222FFL1</accession>
<dbReference type="InterPro" id="IPR009057">
    <property type="entry name" value="Homeodomain-like_sf"/>
</dbReference>
<dbReference type="SMART" id="SM00342">
    <property type="entry name" value="HTH_ARAC"/>
    <property type="match status" value="1"/>
</dbReference>
<dbReference type="Pfam" id="PF01965">
    <property type="entry name" value="DJ-1_PfpI"/>
    <property type="match status" value="1"/>
</dbReference>
<dbReference type="PROSITE" id="PS01124">
    <property type="entry name" value="HTH_ARAC_FAMILY_2"/>
    <property type="match status" value="1"/>
</dbReference>
<dbReference type="GO" id="GO:0043565">
    <property type="term" value="F:sequence-specific DNA binding"/>
    <property type="evidence" value="ECO:0007669"/>
    <property type="project" value="InterPro"/>
</dbReference>
<gene>
    <name evidence="4" type="ORF">CHH28_02105</name>
</gene>
<keyword evidence="1" id="KW-0805">Transcription regulation</keyword>
<dbReference type="PANTHER" id="PTHR43130">
    <property type="entry name" value="ARAC-FAMILY TRANSCRIPTIONAL REGULATOR"/>
    <property type="match status" value="1"/>
</dbReference>
<organism evidence="4 5">
    <name type="scientific">Bacterioplanes sanyensis</name>
    <dbReference type="NCBI Taxonomy" id="1249553"/>
    <lineage>
        <taxon>Bacteria</taxon>
        <taxon>Pseudomonadati</taxon>
        <taxon>Pseudomonadota</taxon>
        <taxon>Gammaproteobacteria</taxon>
        <taxon>Oceanospirillales</taxon>
        <taxon>Oceanospirillaceae</taxon>
        <taxon>Bacterioplanes</taxon>
    </lineage>
</organism>
<dbReference type="Gene3D" id="3.40.50.880">
    <property type="match status" value="1"/>
</dbReference>
<dbReference type="SUPFAM" id="SSF46689">
    <property type="entry name" value="Homeodomain-like"/>
    <property type="match status" value="2"/>
</dbReference>
<evidence type="ECO:0000313" key="5">
    <source>
        <dbReference type="Proteomes" id="UP000202440"/>
    </source>
</evidence>
<sequence length="316" mass="35601">MYFLINQQTHLLDMAGPCQAFHEASELTGQFDLHFVSFDDHATCHQGLMLSNLQTPPSHLPANSIVVVCASKYQPGVYTDESSEKSAHWLRTAPRSDTLILGICTGTFLLGKAGLLNHRQCTTHHSLTMELSDQFPLANVIADRIYLQDRNLFTSAGVTAGIDLCLSLIEQLSSGHCATEVARELVVHRRRMANDPQLSLHVRYRNHVSPLIHAVQDYITSRYRERISITELSEHFRVSQRHLQRLFKDYTGVTMKEYITRIRLEEAKNLLDDCQTVEQAAYLSGFSQTSTFRAAWKKYHGGLPGESKQAATADVD</sequence>
<dbReference type="InterPro" id="IPR052158">
    <property type="entry name" value="INH-QAR"/>
</dbReference>
<dbReference type="Proteomes" id="UP000202440">
    <property type="component" value="Chromosome"/>
</dbReference>